<proteinExistence type="predicted"/>
<keyword evidence="2" id="KW-1185">Reference proteome</keyword>
<protein>
    <submittedName>
        <fullName evidence="1">Uncharacterized protein</fullName>
    </submittedName>
</protein>
<gene>
    <name evidence="1" type="ORF">HPB47_007712</name>
</gene>
<comment type="caution">
    <text evidence="1">The sequence shown here is derived from an EMBL/GenBank/DDBJ whole genome shotgun (WGS) entry which is preliminary data.</text>
</comment>
<accession>A0AC60P6X3</accession>
<evidence type="ECO:0000313" key="1">
    <source>
        <dbReference type="EMBL" id="KAG0415121.1"/>
    </source>
</evidence>
<evidence type="ECO:0000313" key="2">
    <source>
        <dbReference type="Proteomes" id="UP000805193"/>
    </source>
</evidence>
<dbReference type="Proteomes" id="UP000805193">
    <property type="component" value="Unassembled WGS sequence"/>
</dbReference>
<name>A0AC60P6X3_IXOPE</name>
<organism evidence="1 2">
    <name type="scientific">Ixodes persulcatus</name>
    <name type="common">Taiga tick</name>
    <dbReference type="NCBI Taxonomy" id="34615"/>
    <lineage>
        <taxon>Eukaryota</taxon>
        <taxon>Metazoa</taxon>
        <taxon>Ecdysozoa</taxon>
        <taxon>Arthropoda</taxon>
        <taxon>Chelicerata</taxon>
        <taxon>Arachnida</taxon>
        <taxon>Acari</taxon>
        <taxon>Parasitiformes</taxon>
        <taxon>Ixodida</taxon>
        <taxon>Ixodoidea</taxon>
        <taxon>Ixodidae</taxon>
        <taxon>Ixodinae</taxon>
        <taxon>Ixodes</taxon>
    </lineage>
</organism>
<sequence length="215" mass="24979">MVASRAGGRVLSFMELRELVLSELKMTPEEYKRIFYKTRKESAESWSQFATQLGIMFGYYLESREAETVDELRKLIISDRLKHLMVEDARMYVLQNETKDWLRPKELAQLAERFSEKWLFNGLCYQSLALQICDQKLYGSVVELPGFQADCGRVSKTQLVHRDARDPLELRVESDILPSGRFSWDLFRAGLRDLNKPPHSLVEVRGKWSYAAAFG</sequence>
<reference evidence="1 2" key="1">
    <citation type="journal article" date="2020" name="Cell">
        <title>Large-Scale Comparative Analyses of Tick Genomes Elucidate Their Genetic Diversity and Vector Capacities.</title>
        <authorList>
            <consortium name="Tick Genome and Microbiome Consortium (TIGMIC)"/>
            <person name="Jia N."/>
            <person name="Wang J."/>
            <person name="Shi W."/>
            <person name="Du L."/>
            <person name="Sun Y."/>
            <person name="Zhan W."/>
            <person name="Jiang J.F."/>
            <person name="Wang Q."/>
            <person name="Zhang B."/>
            <person name="Ji P."/>
            <person name="Bell-Sakyi L."/>
            <person name="Cui X.M."/>
            <person name="Yuan T.T."/>
            <person name="Jiang B.G."/>
            <person name="Yang W.F."/>
            <person name="Lam T.T."/>
            <person name="Chang Q.C."/>
            <person name="Ding S.J."/>
            <person name="Wang X.J."/>
            <person name="Zhu J.G."/>
            <person name="Ruan X.D."/>
            <person name="Zhao L."/>
            <person name="Wei J.T."/>
            <person name="Ye R.Z."/>
            <person name="Que T.C."/>
            <person name="Du C.H."/>
            <person name="Zhou Y.H."/>
            <person name="Cheng J.X."/>
            <person name="Dai P.F."/>
            <person name="Guo W.B."/>
            <person name="Han X.H."/>
            <person name="Huang E.J."/>
            <person name="Li L.F."/>
            <person name="Wei W."/>
            <person name="Gao Y.C."/>
            <person name="Liu J.Z."/>
            <person name="Shao H.Z."/>
            <person name="Wang X."/>
            <person name="Wang C.C."/>
            <person name="Yang T.C."/>
            <person name="Huo Q.B."/>
            <person name="Li W."/>
            <person name="Chen H.Y."/>
            <person name="Chen S.E."/>
            <person name="Zhou L.G."/>
            <person name="Ni X.B."/>
            <person name="Tian J.H."/>
            <person name="Sheng Y."/>
            <person name="Liu T."/>
            <person name="Pan Y.S."/>
            <person name="Xia L.Y."/>
            <person name="Li J."/>
            <person name="Zhao F."/>
            <person name="Cao W.C."/>
        </authorList>
    </citation>
    <scope>NUCLEOTIDE SEQUENCE [LARGE SCALE GENOMIC DNA]</scope>
    <source>
        <strain evidence="1">Iper-2018</strain>
    </source>
</reference>
<dbReference type="EMBL" id="JABSTQ010011107">
    <property type="protein sequence ID" value="KAG0415121.1"/>
    <property type="molecule type" value="Genomic_DNA"/>
</dbReference>